<reference evidence="3" key="1">
    <citation type="submission" date="2020-04" db="EMBL/GenBank/DDBJ databases">
        <authorList>
            <person name="Alioto T."/>
            <person name="Alioto T."/>
            <person name="Gomez Garrido J."/>
        </authorList>
    </citation>
    <scope>NUCLEOTIDE SEQUENCE</scope>
    <source>
        <strain evidence="3">A484AB</strain>
    </source>
</reference>
<dbReference type="EMBL" id="CACRXK020000274">
    <property type="protein sequence ID" value="CAB3980268.1"/>
    <property type="molecule type" value="Genomic_DNA"/>
</dbReference>
<keyword evidence="2" id="KW-0472">Membrane</keyword>
<proteinExistence type="predicted"/>
<keyword evidence="2" id="KW-1133">Transmembrane helix</keyword>
<keyword evidence="4" id="KW-1185">Reference proteome</keyword>
<evidence type="ECO:0000313" key="3">
    <source>
        <dbReference type="EMBL" id="CAB3980268.1"/>
    </source>
</evidence>
<protein>
    <submittedName>
        <fullName evidence="3">Uncharacterized protein</fullName>
    </submittedName>
</protein>
<feature type="transmembrane region" description="Helical" evidence="2">
    <location>
        <begin position="6"/>
        <end position="23"/>
    </location>
</feature>
<dbReference type="Proteomes" id="UP001152795">
    <property type="component" value="Unassembled WGS sequence"/>
</dbReference>
<accession>A0A7D9HGR2</accession>
<evidence type="ECO:0000256" key="2">
    <source>
        <dbReference type="SAM" id="Phobius"/>
    </source>
</evidence>
<sequence>MFVGIGITLGIVLIVLVVILTIYKRRRQAQAKLSTTVDTVEMQNQSLAKPSQNDQGRWDDKRAADGGKESYDDVRISPPEVYTKLDRNQQDETTDDAYEKLLKCDADYAIMPNDPEAESLYEEVG</sequence>
<keyword evidence="2" id="KW-0812">Transmembrane</keyword>
<feature type="region of interest" description="Disordered" evidence="1">
    <location>
        <begin position="34"/>
        <end position="96"/>
    </location>
</feature>
<evidence type="ECO:0000313" key="4">
    <source>
        <dbReference type="Proteomes" id="UP001152795"/>
    </source>
</evidence>
<feature type="compositionally biased region" description="Polar residues" evidence="1">
    <location>
        <begin position="34"/>
        <end position="55"/>
    </location>
</feature>
<evidence type="ECO:0000256" key="1">
    <source>
        <dbReference type="SAM" id="MobiDB-lite"/>
    </source>
</evidence>
<feature type="compositionally biased region" description="Basic and acidic residues" evidence="1">
    <location>
        <begin position="56"/>
        <end position="75"/>
    </location>
</feature>
<gene>
    <name evidence="3" type="ORF">PACLA_8A015309</name>
</gene>
<name>A0A7D9HGR2_PARCT</name>
<dbReference type="AlphaFoldDB" id="A0A7D9HGR2"/>
<organism evidence="3 4">
    <name type="scientific">Paramuricea clavata</name>
    <name type="common">Red gorgonian</name>
    <name type="synonym">Violescent sea-whip</name>
    <dbReference type="NCBI Taxonomy" id="317549"/>
    <lineage>
        <taxon>Eukaryota</taxon>
        <taxon>Metazoa</taxon>
        <taxon>Cnidaria</taxon>
        <taxon>Anthozoa</taxon>
        <taxon>Octocorallia</taxon>
        <taxon>Malacalcyonacea</taxon>
        <taxon>Plexauridae</taxon>
        <taxon>Paramuricea</taxon>
    </lineage>
</organism>
<comment type="caution">
    <text evidence="3">The sequence shown here is derived from an EMBL/GenBank/DDBJ whole genome shotgun (WGS) entry which is preliminary data.</text>
</comment>